<organism evidence="8 9">
    <name type="scientific">Humibacter ginsenosidimutans</name>
    <dbReference type="NCBI Taxonomy" id="2599293"/>
    <lineage>
        <taxon>Bacteria</taxon>
        <taxon>Bacillati</taxon>
        <taxon>Actinomycetota</taxon>
        <taxon>Actinomycetes</taxon>
        <taxon>Micrococcales</taxon>
        <taxon>Microbacteriaceae</taxon>
        <taxon>Humibacter</taxon>
    </lineage>
</organism>
<name>A0A5B8M2K6_9MICO</name>
<dbReference type="RefSeq" id="WP_146320525.1">
    <property type="nucleotide sequence ID" value="NZ_CP042305.1"/>
</dbReference>
<dbReference type="PROSITE" id="PS50977">
    <property type="entry name" value="HTH_TETR_2"/>
    <property type="match status" value="1"/>
</dbReference>
<dbReference type="PANTHER" id="PTHR30055">
    <property type="entry name" value="HTH-TYPE TRANSCRIPTIONAL REGULATOR RUTR"/>
    <property type="match status" value="1"/>
</dbReference>
<evidence type="ECO:0000256" key="1">
    <source>
        <dbReference type="ARBA" id="ARBA00022491"/>
    </source>
</evidence>
<feature type="domain" description="HTH tetR-type" evidence="7">
    <location>
        <begin position="4"/>
        <end position="64"/>
    </location>
</feature>
<dbReference type="InterPro" id="IPR036271">
    <property type="entry name" value="Tet_transcr_reg_TetR-rel_C_sf"/>
</dbReference>
<dbReference type="SUPFAM" id="SSF46689">
    <property type="entry name" value="Homeodomain-like"/>
    <property type="match status" value="1"/>
</dbReference>
<evidence type="ECO:0000256" key="2">
    <source>
        <dbReference type="ARBA" id="ARBA00023015"/>
    </source>
</evidence>
<evidence type="ECO:0000313" key="8">
    <source>
        <dbReference type="EMBL" id="QDZ15048.1"/>
    </source>
</evidence>
<dbReference type="EMBL" id="CP042305">
    <property type="protein sequence ID" value="QDZ15048.1"/>
    <property type="molecule type" value="Genomic_DNA"/>
</dbReference>
<dbReference type="Proteomes" id="UP000320216">
    <property type="component" value="Chromosome"/>
</dbReference>
<feature type="DNA-binding region" description="H-T-H motif" evidence="5">
    <location>
        <begin position="27"/>
        <end position="46"/>
    </location>
</feature>
<dbReference type="GO" id="GO:0000976">
    <property type="term" value="F:transcription cis-regulatory region binding"/>
    <property type="evidence" value="ECO:0007669"/>
    <property type="project" value="TreeGrafter"/>
</dbReference>
<feature type="compositionally biased region" description="Polar residues" evidence="6">
    <location>
        <begin position="219"/>
        <end position="231"/>
    </location>
</feature>
<evidence type="ECO:0000256" key="5">
    <source>
        <dbReference type="PROSITE-ProRule" id="PRU00335"/>
    </source>
</evidence>
<dbReference type="InterPro" id="IPR009057">
    <property type="entry name" value="Homeodomain-like_sf"/>
</dbReference>
<accession>A0A5B8M2K6</accession>
<dbReference type="Gene3D" id="1.10.10.60">
    <property type="entry name" value="Homeodomain-like"/>
    <property type="match status" value="1"/>
</dbReference>
<keyword evidence="1" id="KW-0678">Repressor</keyword>
<keyword evidence="9" id="KW-1185">Reference proteome</keyword>
<keyword evidence="3 5" id="KW-0238">DNA-binding</keyword>
<evidence type="ECO:0000259" key="7">
    <source>
        <dbReference type="PROSITE" id="PS50977"/>
    </source>
</evidence>
<proteinExistence type="predicted"/>
<reference evidence="8 9" key="1">
    <citation type="submission" date="2019-07" db="EMBL/GenBank/DDBJ databases">
        <title>Full genome sequence of Humibacter sp. WJ7-1.</title>
        <authorList>
            <person name="Im W.-T."/>
        </authorList>
    </citation>
    <scope>NUCLEOTIDE SEQUENCE [LARGE SCALE GENOMIC DNA]</scope>
    <source>
        <strain evidence="8 9">WJ7-1</strain>
    </source>
</reference>
<evidence type="ECO:0000313" key="9">
    <source>
        <dbReference type="Proteomes" id="UP000320216"/>
    </source>
</evidence>
<dbReference type="PANTHER" id="PTHR30055:SF151">
    <property type="entry name" value="TRANSCRIPTIONAL REGULATORY PROTEIN"/>
    <property type="match status" value="1"/>
</dbReference>
<protein>
    <submittedName>
        <fullName evidence="8">TetR family transcriptional regulator</fullName>
    </submittedName>
</protein>
<feature type="region of interest" description="Disordered" evidence="6">
    <location>
        <begin position="211"/>
        <end position="231"/>
    </location>
</feature>
<dbReference type="InterPro" id="IPR003012">
    <property type="entry name" value="Tet_transcr_reg_TetR"/>
</dbReference>
<dbReference type="Gene3D" id="1.10.357.10">
    <property type="entry name" value="Tetracycline Repressor, domain 2"/>
    <property type="match status" value="1"/>
</dbReference>
<dbReference type="GO" id="GO:0003700">
    <property type="term" value="F:DNA-binding transcription factor activity"/>
    <property type="evidence" value="ECO:0007669"/>
    <property type="project" value="TreeGrafter"/>
</dbReference>
<evidence type="ECO:0000256" key="3">
    <source>
        <dbReference type="ARBA" id="ARBA00023125"/>
    </source>
</evidence>
<dbReference type="SUPFAM" id="SSF48498">
    <property type="entry name" value="Tetracyclin repressor-like, C-terminal domain"/>
    <property type="match status" value="1"/>
</dbReference>
<dbReference type="GO" id="GO:0046677">
    <property type="term" value="P:response to antibiotic"/>
    <property type="evidence" value="ECO:0007669"/>
    <property type="project" value="InterPro"/>
</dbReference>
<dbReference type="InterPro" id="IPR050109">
    <property type="entry name" value="HTH-type_TetR-like_transc_reg"/>
</dbReference>
<dbReference type="InterPro" id="IPR004111">
    <property type="entry name" value="Repressor_TetR_C"/>
</dbReference>
<dbReference type="Pfam" id="PF02909">
    <property type="entry name" value="TetR_C_1"/>
    <property type="match status" value="1"/>
</dbReference>
<dbReference type="AlphaFoldDB" id="A0A5B8M2K6"/>
<dbReference type="OrthoDB" id="3819648at2"/>
<gene>
    <name evidence="8" type="ORF">FPZ11_09940</name>
</gene>
<dbReference type="PRINTS" id="PR00400">
    <property type="entry name" value="TETREPRESSOR"/>
</dbReference>
<keyword evidence="2" id="KW-0805">Transcription regulation</keyword>
<dbReference type="Pfam" id="PF00440">
    <property type="entry name" value="TetR_N"/>
    <property type="match status" value="1"/>
</dbReference>
<dbReference type="InterPro" id="IPR001647">
    <property type="entry name" value="HTH_TetR"/>
</dbReference>
<keyword evidence="4" id="KW-0804">Transcription</keyword>
<dbReference type="KEGG" id="huw:FPZ11_09940"/>
<dbReference type="GO" id="GO:0045892">
    <property type="term" value="P:negative regulation of DNA-templated transcription"/>
    <property type="evidence" value="ECO:0007669"/>
    <property type="project" value="InterPro"/>
</dbReference>
<sequence>MAKGLTKAAIVGAALDLLDEVGMDGLTVRALAARLDVKAPALYWHVRDKAELVDEMATEVWRRIGEQLALIPADAGWQDDLRCFADVLRAALLEHRDGAKAFSGTYLTDGSVLGAREAGLQRWLDQGFVLSDVVRAFALTNSFVVGFCIEEQGVRQADARQNYDLQVRAERVGAREHPLIAATGPEAFGDRDVQFAGLMDLVVDAVSRLRAPESAPPAQRTSRATSPTSSK</sequence>
<dbReference type="PRINTS" id="PR00455">
    <property type="entry name" value="HTHTETR"/>
</dbReference>
<evidence type="ECO:0000256" key="4">
    <source>
        <dbReference type="ARBA" id="ARBA00023163"/>
    </source>
</evidence>
<evidence type="ECO:0000256" key="6">
    <source>
        <dbReference type="SAM" id="MobiDB-lite"/>
    </source>
</evidence>